<dbReference type="RefSeq" id="WP_074717121.1">
    <property type="nucleotide sequence ID" value="NZ_FNWV01000007.1"/>
</dbReference>
<dbReference type="AlphaFoldDB" id="A0A1H6K5B3"/>
<accession>A0A1H6K5B3</accession>
<dbReference type="OrthoDB" id="2081750at2"/>
<proteinExistence type="predicted"/>
<reference evidence="1 2" key="1">
    <citation type="submission" date="2016-10" db="EMBL/GenBank/DDBJ databases">
        <authorList>
            <person name="de Groot N.N."/>
        </authorList>
    </citation>
    <scope>NUCLEOTIDE SEQUENCE [LARGE SCALE GENOMIC DNA]</scope>
    <source>
        <strain evidence="1 2">YAD2003</strain>
    </source>
</reference>
<gene>
    <name evidence="1" type="ORF">SAMN02910265_02089</name>
</gene>
<evidence type="ECO:0000313" key="1">
    <source>
        <dbReference type="EMBL" id="SEH68158.1"/>
    </source>
</evidence>
<protein>
    <submittedName>
        <fullName evidence="1">Uncharacterized protein</fullName>
    </submittedName>
</protein>
<sequence>MGKLQCADEVSASMHLDMLINEKKILTEICTIRKRQHLNSVRSQLEKYKFIDVRENDRLQNGQLWLLAGRNENELKALNVGQSRDIRNEIEYDVGIMYGTISGKRVSCPYKQLKKDYEELTFYEVDIDSYIKMLFGGICECDGIVKIMFEMSKEYMAEAALAYRTAAEYWNFNRSGMDKKAYYRILDMPEILGK</sequence>
<name>A0A1H6K5B3_RUMFL</name>
<dbReference type="Proteomes" id="UP000183190">
    <property type="component" value="Unassembled WGS sequence"/>
</dbReference>
<evidence type="ECO:0000313" key="2">
    <source>
        <dbReference type="Proteomes" id="UP000183190"/>
    </source>
</evidence>
<dbReference type="EMBL" id="FNWV01000007">
    <property type="protein sequence ID" value="SEH68158.1"/>
    <property type="molecule type" value="Genomic_DNA"/>
</dbReference>
<organism evidence="1 2">
    <name type="scientific">Ruminococcus flavefaciens</name>
    <dbReference type="NCBI Taxonomy" id="1265"/>
    <lineage>
        <taxon>Bacteria</taxon>
        <taxon>Bacillati</taxon>
        <taxon>Bacillota</taxon>
        <taxon>Clostridia</taxon>
        <taxon>Eubacteriales</taxon>
        <taxon>Oscillospiraceae</taxon>
        <taxon>Ruminococcus</taxon>
    </lineage>
</organism>